<evidence type="ECO:0000256" key="4">
    <source>
        <dbReference type="ARBA" id="ARBA00022833"/>
    </source>
</evidence>
<dbReference type="SUPFAM" id="SSF90229">
    <property type="entry name" value="CCCH zinc finger"/>
    <property type="match status" value="1"/>
</dbReference>
<evidence type="ECO:0000256" key="1">
    <source>
        <dbReference type="ARBA" id="ARBA00022723"/>
    </source>
</evidence>
<dbReference type="OrthoDB" id="410307at2759"/>
<keyword evidence="1 5" id="KW-0479">Metal-binding</keyword>
<sequence>MKYKAKEQDDFSNFSAFLAPPTLTPEAPSYSISTPSDVEDTWRKNMFDAKPFIDLALPPPRGVFPPPCDIFPLPRGIPFPSPLSPLLGPPSNAISFIVSFLALPPPRGPLPPLQDIPFPPLLGPPVVQGSPKTELCKFWQNNPSCPHTVCKFAHGEHERCQVKYHESYQTKLCRNFFSEHGCDYGTRCHFMH</sequence>
<evidence type="ECO:0000256" key="2">
    <source>
        <dbReference type="ARBA" id="ARBA00022737"/>
    </source>
</evidence>
<dbReference type="PANTHER" id="PTHR12547:SF18">
    <property type="entry name" value="PROTEIN TIS11"/>
    <property type="match status" value="1"/>
</dbReference>
<keyword evidence="4 5" id="KW-0862">Zinc</keyword>
<dbReference type="InterPro" id="IPR000571">
    <property type="entry name" value="Znf_CCCH"/>
</dbReference>
<evidence type="ECO:0000259" key="6">
    <source>
        <dbReference type="PROSITE" id="PS50103"/>
    </source>
</evidence>
<evidence type="ECO:0000313" key="7">
    <source>
        <dbReference type="EMBL" id="GAU29876.1"/>
    </source>
</evidence>
<evidence type="ECO:0000256" key="3">
    <source>
        <dbReference type="ARBA" id="ARBA00022771"/>
    </source>
</evidence>
<feature type="zinc finger region" description="C3H1-type" evidence="5">
    <location>
        <begin position="167"/>
        <end position="192"/>
    </location>
</feature>
<dbReference type="Gene3D" id="4.10.1000.10">
    <property type="entry name" value="Zinc finger, CCCH-type"/>
    <property type="match status" value="2"/>
</dbReference>
<evidence type="ECO:0000313" key="8">
    <source>
        <dbReference type="Proteomes" id="UP000242715"/>
    </source>
</evidence>
<dbReference type="Proteomes" id="UP000242715">
    <property type="component" value="Unassembled WGS sequence"/>
</dbReference>
<protein>
    <recommendedName>
        <fullName evidence="6">C3H1-type domain-containing protein</fullName>
    </recommendedName>
</protein>
<dbReference type="InterPro" id="IPR036855">
    <property type="entry name" value="Znf_CCCH_sf"/>
</dbReference>
<dbReference type="PANTHER" id="PTHR12547">
    <property type="entry name" value="CCCH ZINC FINGER/TIS11-RELATED"/>
    <property type="match status" value="1"/>
</dbReference>
<accession>A0A2Z6MB94</accession>
<feature type="domain" description="C3H1-type" evidence="6">
    <location>
        <begin position="130"/>
        <end position="157"/>
    </location>
</feature>
<dbReference type="AlphaFoldDB" id="A0A2Z6MB94"/>
<dbReference type="InterPro" id="IPR045877">
    <property type="entry name" value="ZFP36-like"/>
</dbReference>
<gene>
    <name evidence="7" type="ORF">TSUD_379660</name>
</gene>
<name>A0A2Z6MB94_TRISU</name>
<proteinExistence type="predicted"/>
<dbReference type="EMBL" id="DF973409">
    <property type="protein sequence ID" value="GAU29876.1"/>
    <property type="molecule type" value="Genomic_DNA"/>
</dbReference>
<organism evidence="7 8">
    <name type="scientific">Trifolium subterraneum</name>
    <name type="common">Subterranean clover</name>
    <dbReference type="NCBI Taxonomy" id="3900"/>
    <lineage>
        <taxon>Eukaryota</taxon>
        <taxon>Viridiplantae</taxon>
        <taxon>Streptophyta</taxon>
        <taxon>Embryophyta</taxon>
        <taxon>Tracheophyta</taxon>
        <taxon>Spermatophyta</taxon>
        <taxon>Magnoliopsida</taxon>
        <taxon>eudicotyledons</taxon>
        <taxon>Gunneridae</taxon>
        <taxon>Pentapetalae</taxon>
        <taxon>rosids</taxon>
        <taxon>fabids</taxon>
        <taxon>Fabales</taxon>
        <taxon>Fabaceae</taxon>
        <taxon>Papilionoideae</taxon>
        <taxon>50 kb inversion clade</taxon>
        <taxon>NPAAA clade</taxon>
        <taxon>Hologalegina</taxon>
        <taxon>IRL clade</taxon>
        <taxon>Trifolieae</taxon>
        <taxon>Trifolium</taxon>
    </lineage>
</organism>
<feature type="zinc finger region" description="C3H1-type" evidence="5">
    <location>
        <begin position="130"/>
        <end position="157"/>
    </location>
</feature>
<keyword evidence="8" id="KW-1185">Reference proteome</keyword>
<dbReference type="Pfam" id="PF00642">
    <property type="entry name" value="zf-CCCH"/>
    <property type="match status" value="1"/>
</dbReference>
<keyword evidence="2" id="KW-0677">Repeat</keyword>
<evidence type="ECO:0000256" key="5">
    <source>
        <dbReference type="PROSITE-ProRule" id="PRU00723"/>
    </source>
</evidence>
<dbReference type="SMART" id="SM00356">
    <property type="entry name" value="ZnF_C3H1"/>
    <property type="match status" value="2"/>
</dbReference>
<dbReference type="GO" id="GO:0003729">
    <property type="term" value="F:mRNA binding"/>
    <property type="evidence" value="ECO:0007669"/>
    <property type="project" value="InterPro"/>
</dbReference>
<keyword evidence="3 5" id="KW-0863">Zinc-finger</keyword>
<dbReference type="PROSITE" id="PS50103">
    <property type="entry name" value="ZF_C3H1"/>
    <property type="match status" value="2"/>
</dbReference>
<dbReference type="GO" id="GO:0008270">
    <property type="term" value="F:zinc ion binding"/>
    <property type="evidence" value="ECO:0007669"/>
    <property type="project" value="UniProtKB-KW"/>
</dbReference>
<reference evidence="8" key="1">
    <citation type="journal article" date="2017" name="Front. Plant Sci.">
        <title>Climate Clever Clovers: New Paradigm to Reduce the Environmental Footprint of Ruminants by Breeding Low Methanogenic Forages Utilizing Haplotype Variation.</title>
        <authorList>
            <person name="Kaur P."/>
            <person name="Appels R."/>
            <person name="Bayer P.E."/>
            <person name="Keeble-Gagnere G."/>
            <person name="Wang J."/>
            <person name="Hirakawa H."/>
            <person name="Shirasawa K."/>
            <person name="Vercoe P."/>
            <person name="Stefanova K."/>
            <person name="Durmic Z."/>
            <person name="Nichols P."/>
            <person name="Revell C."/>
            <person name="Isobe S.N."/>
            <person name="Edwards D."/>
            <person name="Erskine W."/>
        </authorList>
    </citation>
    <scope>NUCLEOTIDE SEQUENCE [LARGE SCALE GENOMIC DNA]</scope>
    <source>
        <strain evidence="8">cv. Daliak</strain>
    </source>
</reference>
<feature type="domain" description="C3H1-type" evidence="6">
    <location>
        <begin position="167"/>
        <end position="192"/>
    </location>
</feature>